<name>A0A3N4L4W6_9PEZI</name>
<dbReference type="InParanoid" id="A0A3N4L4W6"/>
<keyword evidence="2" id="KW-1185">Reference proteome</keyword>
<sequence>MRKKTQIAQIARTDASGILSASEFRRLVLAKYRLGLLQNVDPEFLRGCKPSRSQELLTQSLSCYPILESITRQAHCHDIISLMDTSLDIHDAVHPSWHLLWKYTCHWGGTPPTSECSDCRCPICVGCRTEIVYSWYTPKDRCDDTIVVNIRHPKAVNIDSDFERPPRFYCSGCARLVRFPEIHIPRRV</sequence>
<dbReference type="AlphaFoldDB" id="A0A3N4L4W6"/>
<organism evidence="1 2">
    <name type="scientific">Terfezia boudieri ATCC MYA-4762</name>
    <dbReference type="NCBI Taxonomy" id="1051890"/>
    <lineage>
        <taxon>Eukaryota</taxon>
        <taxon>Fungi</taxon>
        <taxon>Dikarya</taxon>
        <taxon>Ascomycota</taxon>
        <taxon>Pezizomycotina</taxon>
        <taxon>Pezizomycetes</taxon>
        <taxon>Pezizales</taxon>
        <taxon>Pezizaceae</taxon>
        <taxon>Terfezia</taxon>
    </lineage>
</organism>
<dbReference type="EMBL" id="ML121858">
    <property type="protein sequence ID" value="RPB17927.1"/>
    <property type="molecule type" value="Genomic_DNA"/>
</dbReference>
<accession>A0A3N4L4W6</accession>
<evidence type="ECO:0000313" key="2">
    <source>
        <dbReference type="Proteomes" id="UP000267821"/>
    </source>
</evidence>
<protein>
    <submittedName>
        <fullName evidence="1">Uncharacterized protein</fullName>
    </submittedName>
</protein>
<dbReference type="OrthoDB" id="10372180at2759"/>
<gene>
    <name evidence="1" type="ORF">L211DRAFT_844227</name>
</gene>
<reference evidence="1 2" key="1">
    <citation type="journal article" date="2018" name="Nat. Ecol. Evol.">
        <title>Pezizomycetes genomes reveal the molecular basis of ectomycorrhizal truffle lifestyle.</title>
        <authorList>
            <person name="Murat C."/>
            <person name="Payen T."/>
            <person name="Noel B."/>
            <person name="Kuo A."/>
            <person name="Morin E."/>
            <person name="Chen J."/>
            <person name="Kohler A."/>
            <person name="Krizsan K."/>
            <person name="Balestrini R."/>
            <person name="Da Silva C."/>
            <person name="Montanini B."/>
            <person name="Hainaut M."/>
            <person name="Levati E."/>
            <person name="Barry K.W."/>
            <person name="Belfiori B."/>
            <person name="Cichocki N."/>
            <person name="Clum A."/>
            <person name="Dockter R.B."/>
            <person name="Fauchery L."/>
            <person name="Guy J."/>
            <person name="Iotti M."/>
            <person name="Le Tacon F."/>
            <person name="Lindquist E.A."/>
            <person name="Lipzen A."/>
            <person name="Malagnac F."/>
            <person name="Mello A."/>
            <person name="Molinier V."/>
            <person name="Miyauchi S."/>
            <person name="Poulain J."/>
            <person name="Riccioni C."/>
            <person name="Rubini A."/>
            <person name="Sitrit Y."/>
            <person name="Splivallo R."/>
            <person name="Traeger S."/>
            <person name="Wang M."/>
            <person name="Zifcakova L."/>
            <person name="Wipf D."/>
            <person name="Zambonelli A."/>
            <person name="Paolocci F."/>
            <person name="Nowrousian M."/>
            <person name="Ottonello S."/>
            <person name="Baldrian P."/>
            <person name="Spatafora J.W."/>
            <person name="Henrissat B."/>
            <person name="Nagy L.G."/>
            <person name="Aury J.M."/>
            <person name="Wincker P."/>
            <person name="Grigoriev I.V."/>
            <person name="Bonfante P."/>
            <person name="Martin F.M."/>
        </authorList>
    </citation>
    <scope>NUCLEOTIDE SEQUENCE [LARGE SCALE GENOMIC DNA]</scope>
    <source>
        <strain evidence="1 2">ATCC MYA-4762</strain>
    </source>
</reference>
<dbReference type="Proteomes" id="UP000267821">
    <property type="component" value="Unassembled WGS sequence"/>
</dbReference>
<evidence type="ECO:0000313" key="1">
    <source>
        <dbReference type="EMBL" id="RPB17927.1"/>
    </source>
</evidence>
<proteinExistence type="predicted"/>